<feature type="domain" description="HD-GYP" evidence="1">
    <location>
        <begin position="114"/>
        <end position="310"/>
    </location>
</feature>
<protein>
    <submittedName>
        <fullName evidence="2">HD-GYP domain-containing protein</fullName>
        <ecNumber evidence="2">3.1.4.-</ecNumber>
    </submittedName>
</protein>
<keyword evidence="2" id="KW-0378">Hydrolase</keyword>
<dbReference type="EC" id="3.1.4.-" evidence="2"/>
<dbReference type="EMBL" id="JARUJP010000001">
    <property type="protein sequence ID" value="MDW8799679.1"/>
    <property type="molecule type" value="Genomic_DNA"/>
</dbReference>
<evidence type="ECO:0000259" key="1">
    <source>
        <dbReference type="PROSITE" id="PS51832"/>
    </source>
</evidence>
<dbReference type="RefSeq" id="WP_318796373.1">
    <property type="nucleotide sequence ID" value="NZ_JARUJP010000001.1"/>
</dbReference>
<gene>
    <name evidence="2" type="ORF">P8V03_00750</name>
</gene>
<sequence>MGKTKIYVSVQELKAGMISAQKIMFNNLILISPGLIFTESIIGKLKEKYLFDKVLIYSDQEVEESDLPKQKTVEEIEKSFQEFSDIVEDMFSTIENTNKANVDEIRLFGKKIQDELGPPSLVIKNIVLHGSGDDCIYRHSVNVAALSSMIGNWMGLDEKEVNLLTYAAILHDFGKTKIDKRILSKSDTLTRGEYELIKKHPIIGYEFAKNIPYLHQTVGYGIVMHHERLDGSGYPLRLKGNEIHLFAKIIAISDVFDAINSDRPYRKKMDPFSALETIRRESLGRLDYECCKMFIEHVANYYIGEKVLLSNNKVCKIVQVDFKNLSKPLLLSDSGFIDFKNEKGVSIERLML</sequence>
<accession>A0ABU4JNW0</accession>
<reference evidence="2 3" key="1">
    <citation type="submission" date="2023-04" db="EMBL/GenBank/DDBJ databases">
        <title>Clostridium tannerae sp. nov., isolated from the fecal material of an alpaca.</title>
        <authorList>
            <person name="Miller S."/>
            <person name="Hendry M."/>
            <person name="King J."/>
            <person name="Sankaranarayanan K."/>
            <person name="Lawson P.A."/>
        </authorList>
    </citation>
    <scope>NUCLEOTIDE SEQUENCE [LARGE SCALE GENOMIC DNA]</scope>
    <source>
        <strain evidence="2 3">A1-XYC3</strain>
    </source>
</reference>
<dbReference type="Gene3D" id="1.10.3210.10">
    <property type="entry name" value="Hypothetical protein af1432"/>
    <property type="match status" value="1"/>
</dbReference>
<dbReference type="InterPro" id="IPR037522">
    <property type="entry name" value="HD_GYP_dom"/>
</dbReference>
<dbReference type="PANTHER" id="PTHR43155">
    <property type="entry name" value="CYCLIC DI-GMP PHOSPHODIESTERASE PA4108-RELATED"/>
    <property type="match status" value="1"/>
</dbReference>
<dbReference type="PANTHER" id="PTHR43155:SF2">
    <property type="entry name" value="CYCLIC DI-GMP PHOSPHODIESTERASE PA4108"/>
    <property type="match status" value="1"/>
</dbReference>
<name>A0ABU4JNW0_9CLOT</name>
<comment type="caution">
    <text evidence="2">The sequence shown here is derived from an EMBL/GenBank/DDBJ whole genome shotgun (WGS) entry which is preliminary data.</text>
</comment>
<dbReference type="Pfam" id="PF13487">
    <property type="entry name" value="HD_5"/>
    <property type="match status" value="1"/>
</dbReference>
<dbReference type="PROSITE" id="PS51832">
    <property type="entry name" value="HD_GYP"/>
    <property type="match status" value="1"/>
</dbReference>
<dbReference type="Proteomes" id="UP001281656">
    <property type="component" value="Unassembled WGS sequence"/>
</dbReference>
<evidence type="ECO:0000313" key="2">
    <source>
        <dbReference type="EMBL" id="MDW8799679.1"/>
    </source>
</evidence>
<proteinExistence type="predicted"/>
<dbReference type="CDD" id="cd00077">
    <property type="entry name" value="HDc"/>
    <property type="match status" value="1"/>
</dbReference>
<dbReference type="GO" id="GO:0016787">
    <property type="term" value="F:hydrolase activity"/>
    <property type="evidence" value="ECO:0007669"/>
    <property type="project" value="UniProtKB-KW"/>
</dbReference>
<dbReference type="InterPro" id="IPR003607">
    <property type="entry name" value="HD/PDEase_dom"/>
</dbReference>
<keyword evidence="3" id="KW-1185">Reference proteome</keyword>
<organism evidence="2 3">
    <name type="scientific">Clostridium tanneri</name>
    <dbReference type="NCBI Taxonomy" id="3037988"/>
    <lineage>
        <taxon>Bacteria</taxon>
        <taxon>Bacillati</taxon>
        <taxon>Bacillota</taxon>
        <taxon>Clostridia</taxon>
        <taxon>Eubacteriales</taxon>
        <taxon>Clostridiaceae</taxon>
        <taxon>Clostridium</taxon>
    </lineage>
</organism>
<dbReference type="NCBIfam" id="TIGR00277">
    <property type="entry name" value="HDIG"/>
    <property type="match status" value="1"/>
</dbReference>
<dbReference type="SUPFAM" id="SSF109604">
    <property type="entry name" value="HD-domain/PDEase-like"/>
    <property type="match status" value="1"/>
</dbReference>
<dbReference type="SMART" id="SM00471">
    <property type="entry name" value="HDc"/>
    <property type="match status" value="1"/>
</dbReference>
<evidence type="ECO:0000313" key="3">
    <source>
        <dbReference type="Proteomes" id="UP001281656"/>
    </source>
</evidence>
<dbReference type="InterPro" id="IPR006675">
    <property type="entry name" value="HDIG_dom"/>
</dbReference>